<dbReference type="Proteomes" id="UP001608902">
    <property type="component" value="Unassembled WGS sequence"/>
</dbReference>
<reference evidence="1 2" key="1">
    <citation type="submission" date="2024-08" db="EMBL/GenBank/DDBJ databases">
        <title>Gnathostoma spinigerum genome.</title>
        <authorList>
            <person name="Gonzalez-Bertolin B."/>
            <person name="Monzon S."/>
            <person name="Zaballos A."/>
            <person name="Jimenez P."/>
            <person name="Dekumyoy P."/>
            <person name="Varona S."/>
            <person name="Cuesta I."/>
            <person name="Sumanam S."/>
            <person name="Adisakwattana P."/>
            <person name="Gasser R.B."/>
            <person name="Hernandez-Gonzalez A."/>
            <person name="Young N.D."/>
            <person name="Perteguer M.J."/>
        </authorList>
    </citation>
    <scope>NUCLEOTIDE SEQUENCE [LARGE SCALE GENOMIC DNA]</scope>
    <source>
        <strain evidence="1">AL3</strain>
        <tissue evidence="1">Liver</tissue>
    </source>
</reference>
<organism evidence="1 2">
    <name type="scientific">Gnathostoma spinigerum</name>
    <dbReference type="NCBI Taxonomy" id="75299"/>
    <lineage>
        <taxon>Eukaryota</taxon>
        <taxon>Metazoa</taxon>
        <taxon>Ecdysozoa</taxon>
        <taxon>Nematoda</taxon>
        <taxon>Chromadorea</taxon>
        <taxon>Rhabditida</taxon>
        <taxon>Spirurina</taxon>
        <taxon>Gnathostomatomorpha</taxon>
        <taxon>Gnathostomatoidea</taxon>
        <taxon>Gnathostomatidae</taxon>
        <taxon>Gnathostoma</taxon>
    </lineage>
</organism>
<keyword evidence="2" id="KW-1185">Reference proteome</keyword>
<sequence>MSAVRMLFCGSAAVAHSKMNCCIIISLHANKERVYAPTERSKHGNVKLFALSTARVFGCQLQPRRCEASKSLRNLMPSTVNQNLMPSATKLASVLDLILW</sequence>
<comment type="caution">
    <text evidence="1">The sequence shown here is derived from an EMBL/GenBank/DDBJ whole genome shotgun (WGS) entry which is preliminary data.</text>
</comment>
<dbReference type="AlphaFoldDB" id="A0ABD6E5F5"/>
<dbReference type="EMBL" id="JBGFUD010000767">
    <property type="protein sequence ID" value="MFH4975198.1"/>
    <property type="molecule type" value="Genomic_DNA"/>
</dbReference>
<evidence type="ECO:0008006" key="3">
    <source>
        <dbReference type="Google" id="ProtNLM"/>
    </source>
</evidence>
<proteinExistence type="predicted"/>
<accession>A0ABD6E5F5</accession>
<name>A0ABD6E5F5_9BILA</name>
<evidence type="ECO:0000313" key="2">
    <source>
        <dbReference type="Proteomes" id="UP001608902"/>
    </source>
</evidence>
<evidence type="ECO:0000313" key="1">
    <source>
        <dbReference type="EMBL" id="MFH4975198.1"/>
    </source>
</evidence>
<protein>
    <recommendedName>
        <fullName evidence="3">Secreted protein</fullName>
    </recommendedName>
</protein>
<gene>
    <name evidence="1" type="ORF">AB6A40_001907</name>
</gene>